<feature type="region of interest" description="Disordered" evidence="5">
    <location>
        <begin position="25"/>
        <end position="46"/>
    </location>
</feature>
<comment type="caution">
    <text evidence="7">The sequence shown here is derived from an EMBL/GenBank/DDBJ whole genome shotgun (WGS) entry which is preliminary data.</text>
</comment>
<evidence type="ECO:0000256" key="2">
    <source>
        <dbReference type="ARBA" id="ARBA00022723"/>
    </source>
</evidence>
<dbReference type="GO" id="GO:0005507">
    <property type="term" value="F:copper ion binding"/>
    <property type="evidence" value="ECO:0007669"/>
    <property type="project" value="InterPro"/>
</dbReference>
<evidence type="ECO:0000313" key="8">
    <source>
        <dbReference type="Proteomes" id="UP000606044"/>
    </source>
</evidence>
<evidence type="ECO:0000259" key="6">
    <source>
        <dbReference type="Pfam" id="PF04234"/>
    </source>
</evidence>
<organism evidence="7 8">
    <name type="scientific">Azorhizobium oxalatiphilum</name>
    <dbReference type="NCBI Taxonomy" id="980631"/>
    <lineage>
        <taxon>Bacteria</taxon>
        <taxon>Pseudomonadati</taxon>
        <taxon>Pseudomonadota</taxon>
        <taxon>Alphaproteobacteria</taxon>
        <taxon>Hyphomicrobiales</taxon>
        <taxon>Xanthobacteraceae</taxon>
        <taxon>Azorhizobium</taxon>
    </lineage>
</organism>
<dbReference type="Proteomes" id="UP000606044">
    <property type="component" value="Unassembled WGS sequence"/>
</dbReference>
<dbReference type="GO" id="GO:0042597">
    <property type="term" value="C:periplasmic space"/>
    <property type="evidence" value="ECO:0007669"/>
    <property type="project" value="InterPro"/>
</dbReference>
<accession>A0A917FFP6</accession>
<dbReference type="GO" id="GO:0030313">
    <property type="term" value="C:cell envelope"/>
    <property type="evidence" value="ECO:0007669"/>
    <property type="project" value="UniProtKB-SubCell"/>
</dbReference>
<keyword evidence="4" id="KW-0186">Copper</keyword>
<keyword evidence="2" id="KW-0479">Metal-binding</keyword>
<dbReference type="SUPFAM" id="SSF81296">
    <property type="entry name" value="E set domains"/>
    <property type="match status" value="1"/>
</dbReference>
<sequence length="84" mass="8879">MAAPTDITLKFSEGVEIGLSGVKVTGPDGHAAPTSEPSLVEGDDTQVRVRPSQPLQPGTYQVDWHVLAKDGHPTHGTYKFTVGP</sequence>
<proteinExistence type="predicted"/>
<dbReference type="InterPro" id="IPR032694">
    <property type="entry name" value="CopC/D"/>
</dbReference>
<dbReference type="Pfam" id="PF04234">
    <property type="entry name" value="CopC"/>
    <property type="match status" value="1"/>
</dbReference>
<reference evidence="7" key="1">
    <citation type="journal article" date="2014" name="Int. J. Syst. Evol. Microbiol.">
        <title>Complete genome sequence of Corynebacterium casei LMG S-19264T (=DSM 44701T), isolated from a smear-ripened cheese.</title>
        <authorList>
            <consortium name="US DOE Joint Genome Institute (JGI-PGF)"/>
            <person name="Walter F."/>
            <person name="Albersmeier A."/>
            <person name="Kalinowski J."/>
            <person name="Ruckert C."/>
        </authorList>
    </citation>
    <scope>NUCLEOTIDE SEQUENCE</scope>
    <source>
        <strain evidence="7">CCM 7897</strain>
    </source>
</reference>
<evidence type="ECO:0000313" key="7">
    <source>
        <dbReference type="EMBL" id="GGF71350.1"/>
    </source>
</evidence>
<dbReference type="PANTHER" id="PTHR34820:SF4">
    <property type="entry name" value="INNER MEMBRANE PROTEIN YEBZ"/>
    <property type="match status" value="1"/>
</dbReference>
<dbReference type="GO" id="GO:0006825">
    <property type="term" value="P:copper ion transport"/>
    <property type="evidence" value="ECO:0007669"/>
    <property type="project" value="InterPro"/>
</dbReference>
<dbReference type="EMBL" id="BMCT01000005">
    <property type="protein sequence ID" value="GGF71350.1"/>
    <property type="molecule type" value="Genomic_DNA"/>
</dbReference>
<feature type="domain" description="CopC" evidence="6">
    <location>
        <begin position="2"/>
        <end position="82"/>
    </location>
</feature>
<dbReference type="Gene3D" id="2.60.40.1220">
    <property type="match status" value="1"/>
</dbReference>
<dbReference type="PANTHER" id="PTHR34820">
    <property type="entry name" value="INNER MEMBRANE PROTEIN YEBZ"/>
    <property type="match status" value="1"/>
</dbReference>
<name>A0A917FFP6_9HYPH</name>
<evidence type="ECO:0000256" key="1">
    <source>
        <dbReference type="ARBA" id="ARBA00004196"/>
    </source>
</evidence>
<evidence type="ECO:0000256" key="3">
    <source>
        <dbReference type="ARBA" id="ARBA00022729"/>
    </source>
</evidence>
<dbReference type="InterPro" id="IPR014755">
    <property type="entry name" value="Cu-Rt/internalin_Ig-like"/>
</dbReference>
<evidence type="ECO:0000256" key="4">
    <source>
        <dbReference type="ARBA" id="ARBA00023008"/>
    </source>
</evidence>
<dbReference type="GO" id="GO:0046688">
    <property type="term" value="P:response to copper ion"/>
    <property type="evidence" value="ECO:0007669"/>
    <property type="project" value="InterPro"/>
</dbReference>
<reference evidence="7" key="2">
    <citation type="submission" date="2020-09" db="EMBL/GenBank/DDBJ databases">
        <authorList>
            <person name="Sun Q."/>
            <person name="Sedlacek I."/>
        </authorList>
    </citation>
    <scope>NUCLEOTIDE SEQUENCE</scope>
    <source>
        <strain evidence="7">CCM 7897</strain>
    </source>
</reference>
<evidence type="ECO:0000256" key="5">
    <source>
        <dbReference type="SAM" id="MobiDB-lite"/>
    </source>
</evidence>
<protein>
    <recommendedName>
        <fullName evidence="6">CopC domain-containing protein</fullName>
    </recommendedName>
</protein>
<dbReference type="InterPro" id="IPR007348">
    <property type="entry name" value="CopC_dom"/>
</dbReference>
<comment type="subcellular location">
    <subcellularLocation>
        <location evidence="1">Cell envelope</location>
    </subcellularLocation>
</comment>
<dbReference type="GO" id="GO:0005886">
    <property type="term" value="C:plasma membrane"/>
    <property type="evidence" value="ECO:0007669"/>
    <property type="project" value="TreeGrafter"/>
</dbReference>
<keyword evidence="3" id="KW-0732">Signal</keyword>
<keyword evidence="8" id="KW-1185">Reference proteome</keyword>
<dbReference type="InterPro" id="IPR014756">
    <property type="entry name" value="Ig_E-set"/>
</dbReference>
<gene>
    <name evidence="7" type="ORF">GCM10007301_33850</name>
</gene>
<dbReference type="AlphaFoldDB" id="A0A917FFP6"/>